<reference evidence="2" key="1">
    <citation type="submission" date="2016-10" db="EMBL/GenBank/DDBJ databases">
        <authorList>
            <person name="Varghese N."/>
            <person name="Submissions S."/>
        </authorList>
    </citation>
    <scope>NUCLEOTIDE SEQUENCE [LARGE SCALE GENOMIC DNA]</scope>
    <source>
        <strain evidence="2">CGMCC 1.10223</strain>
    </source>
</reference>
<gene>
    <name evidence="1" type="ORF">SAMN04487969_11626</name>
</gene>
<sequence>MILLFSIDGLKQRDFIHIRVNAMILTEKRAIYDAFGLRIRSEIELPELLAAANSEALADVEIELAKPEFTWPILDQTQDHYAVHGAKLFFYIHEVASFCIQEGKWIIVAPCESMDEGRLRLYLLGTCIGALLLQRKQLPLHGSAIAIDGKAYAFVGDSGAGKSTLAAAFIDRGYPLLSDDVIALKEPEAGANDASIVMPSYPQQKLWQQSVEQLGRTSQLYKPLAYSVSKFAVPLSASFLSSPLPLAAIFELSRTEANAVSLSQLHSLAKLPVLQNHTFRHFLIAPLKLQNWHFSATVRLAASVQAYQLQRPAEGAFSAYEMVDLILAATQKGREANV</sequence>
<name>A0A1I2GIU3_9BACL</name>
<evidence type="ECO:0000313" key="2">
    <source>
        <dbReference type="Proteomes" id="UP000183410"/>
    </source>
</evidence>
<organism evidence="1 2">
    <name type="scientific">Paenibacillus algorifonticola</name>
    <dbReference type="NCBI Taxonomy" id="684063"/>
    <lineage>
        <taxon>Bacteria</taxon>
        <taxon>Bacillati</taxon>
        <taxon>Bacillota</taxon>
        <taxon>Bacilli</taxon>
        <taxon>Bacillales</taxon>
        <taxon>Paenibacillaceae</taxon>
        <taxon>Paenibacillus</taxon>
    </lineage>
</organism>
<proteinExistence type="predicted"/>
<dbReference type="Gene3D" id="3.40.50.300">
    <property type="entry name" value="P-loop containing nucleotide triphosphate hydrolases"/>
    <property type="match status" value="1"/>
</dbReference>
<dbReference type="SUPFAM" id="SSF53795">
    <property type="entry name" value="PEP carboxykinase-like"/>
    <property type="match status" value="1"/>
</dbReference>
<accession>A0A1I2GIU3</accession>
<evidence type="ECO:0000313" key="1">
    <source>
        <dbReference type="EMBL" id="SFF16551.1"/>
    </source>
</evidence>
<evidence type="ECO:0008006" key="3">
    <source>
        <dbReference type="Google" id="ProtNLM"/>
    </source>
</evidence>
<dbReference type="Proteomes" id="UP000183410">
    <property type="component" value="Unassembled WGS sequence"/>
</dbReference>
<dbReference type="AlphaFoldDB" id="A0A1I2GIU3"/>
<keyword evidence="2" id="KW-1185">Reference proteome</keyword>
<protein>
    <recommendedName>
        <fullName evidence="3">HPr Serine kinase C-terminal domain-containing protein</fullName>
    </recommendedName>
</protein>
<dbReference type="EMBL" id="FONN01000016">
    <property type="protein sequence ID" value="SFF16551.1"/>
    <property type="molecule type" value="Genomic_DNA"/>
</dbReference>
<dbReference type="InterPro" id="IPR027417">
    <property type="entry name" value="P-loop_NTPase"/>
</dbReference>